<dbReference type="SUPFAM" id="SSF56672">
    <property type="entry name" value="DNA/RNA polymerases"/>
    <property type="match status" value="1"/>
</dbReference>
<dbReference type="InterPro" id="IPR043502">
    <property type="entry name" value="DNA/RNA_pol_sf"/>
</dbReference>
<evidence type="ECO:0000313" key="2">
    <source>
        <dbReference type="Proteomes" id="UP001152320"/>
    </source>
</evidence>
<organism evidence="1 2">
    <name type="scientific">Holothuria leucospilota</name>
    <name type="common">Black long sea cucumber</name>
    <name type="synonym">Mertensiothuria leucospilota</name>
    <dbReference type="NCBI Taxonomy" id="206669"/>
    <lineage>
        <taxon>Eukaryota</taxon>
        <taxon>Metazoa</taxon>
        <taxon>Echinodermata</taxon>
        <taxon>Eleutherozoa</taxon>
        <taxon>Echinozoa</taxon>
        <taxon>Holothuroidea</taxon>
        <taxon>Aspidochirotacea</taxon>
        <taxon>Aspidochirotida</taxon>
        <taxon>Holothuriidae</taxon>
        <taxon>Holothuria</taxon>
    </lineage>
</organism>
<gene>
    <name evidence="1" type="ORF">HOLleu_24302</name>
</gene>
<dbReference type="OrthoDB" id="41323at2759"/>
<keyword evidence="2" id="KW-1185">Reference proteome</keyword>
<dbReference type="EMBL" id="JAIZAY010000011">
    <property type="protein sequence ID" value="KAJ8033919.1"/>
    <property type="molecule type" value="Genomic_DNA"/>
</dbReference>
<name>A0A9Q1BWL4_HOLLE</name>
<accession>A0A9Q1BWL4</accession>
<sequence>MVGGGVIVPVEEPILWTPKNTKKCLTQFLKRCQEKGIKLNKEKLELSRGRHFHGSQTYKGLQSDPEKVKAITSMQVLSTVKELRRYLGMVNYVANILLHLHETTLKSNQEICAVVLAKPSPKGLQ</sequence>
<evidence type="ECO:0000313" key="1">
    <source>
        <dbReference type="EMBL" id="KAJ8033919.1"/>
    </source>
</evidence>
<proteinExistence type="predicted"/>
<protein>
    <submittedName>
        <fullName evidence="1">Uncharacterized protein</fullName>
    </submittedName>
</protein>
<reference evidence="1" key="1">
    <citation type="submission" date="2021-10" db="EMBL/GenBank/DDBJ databases">
        <title>Tropical sea cucumber genome reveals ecological adaptation and Cuvierian tubules defense mechanism.</title>
        <authorList>
            <person name="Chen T."/>
        </authorList>
    </citation>
    <scope>NUCLEOTIDE SEQUENCE</scope>
    <source>
        <strain evidence="1">Nanhai2018</strain>
        <tissue evidence="1">Muscle</tissue>
    </source>
</reference>
<comment type="caution">
    <text evidence="1">The sequence shown here is derived from an EMBL/GenBank/DDBJ whole genome shotgun (WGS) entry which is preliminary data.</text>
</comment>
<dbReference type="Gene3D" id="3.30.70.270">
    <property type="match status" value="1"/>
</dbReference>
<dbReference type="AlphaFoldDB" id="A0A9Q1BWL4"/>
<dbReference type="Proteomes" id="UP001152320">
    <property type="component" value="Chromosome 11"/>
</dbReference>
<dbReference type="InterPro" id="IPR043128">
    <property type="entry name" value="Rev_trsase/Diguanyl_cyclase"/>
</dbReference>